<sequence length="279" mass="29803">MSPRIKVTVTDEPTHQAITGAKVKLEATGTGQSNAKTRHEFDDDAAAREEGVLASGETVPLPESSAKVAFEVADWVTKLDITAEHDRFEDQTTTIRPSTSDTEVNLSLSPKTEDTNVTVSEYLPEPALVELKPADPVTEKVYPTEGTTLEIAPGTDEMLTLLQGRYKFELENPPENYTGELTIATNLEAPDPADIVFSGMDIDEEERQRLASSDSSPENDESSSEGGRFSFGVGLFSSDDSSEDGTGPADPVPDAGDESGVSDESHDSEGASSEDTAEV</sequence>
<comment type="caution">
    <text evidence="2">The sequence shown here is derived from an EMBL/GenBank/DDBJ whole genome shotgun (WGS) entry which is preliminary data.</text>
</comment>
<accession>M0K7V7</accession>
<name>M0K7V7_9EURY</name>
<protein>
    <submittedName>
        <fullName evidence="2">Uncharacterized protein</fullName>
    </submittedName>
</protein>
<proteinExistence type="predicted"/>
<reference evidence="2 3" key="1">
    <citation type="journal article" date="2014" name="PLoS Genet.">
        <title>Phylogenetically driven sequencing of extremely halophilic archaea reveals strategies for static and dynamic osmo-response.</title>
        <authorList>
            <person name="Becker E.A."/>
            <person name="Seitzer P.M."/>
            <person name="Tritt A."/>
            <person name="Larsen D."/>
            <person name="Krusor M."/>
            <person name="Yao A.I."/>
            <person name="Wu D."/>
            <person name="Madern D."/>
            <person name="Eisen J.A."/>
            <person name="Darling A.E."/>
            <person name="Facciotti M.T."/>
        </authorList>
    </citation>
    <scope>NUCLEOTIDE SEQUENCE [LARGE SCALE GENOMIC DNA]</scope>
    <source>
        <strain evidence="2 3">ATCC 33799</strain>
    </source>
</reference>
<feature type="compositionally biased region" description="Low complexity" evidence="1">
    <location>
        <begin position="224"/>
        <end position="234"/>
    </location>
</feature>
<dbReference type="RefSeq" id="WP_007189258.1">
    <property type="nucleotide sequence ID" value="NZ_AOLS01000061.1"/>
</dbReference>
<keyword evidence="3" id="KW-1185">Reference proteome</keyword>
<feature type="compositionally biased region" description="Polar residues" evidence="1">
    <location>
        <begin position="270"/>
        <end position="279"/>
    </location>
</feature>
<evidence type="ECO:0000313" key="3">
    <source>
        <dbReference type="Proteomes" id="UP000011687"/>
    </source>
</evidence>
<dbReference type="AlphaFoldDB" id="M0K7V7"/>
<evidence type="ECO:0000313" key="2">
    <source>
        <dbReference type="EMBL" id="EMA17296.1"/>
    </source>
</evidence>
<organism evidence="2 3">
    <name type="scientific">Haloarcula marismortui ATCC 33799</name>
    <dbReference type="NCBI Taxonomy" id="662475"/>
    <lineage>
        <taxon>Archaea</taxon>
        <taxon>Methanobacteriati</taxon>
        <taxon>Methanobacteriota</taxon>
        <taxon>Stenosarchaea group</taxon>
        <taxon>Halobacteria</taxon>
        <taxon>Halobacteriales</taxon>
        <taxon>Haloarculaceae</taxon>
        <taxon>Haloarcula</taxon>
    </lineage>
</organism>
<dbReference type="EMBL" id="AOLS01000061">
    <property type="protein sequence ID" value="EMA17296.1"/>
    <property type="molecule type" value="Genomic_DNA"/>
</dbReference>
<dbReference type="Proteomes" id="UP000011687">
    <property type="component" value="Unassembled WGS sequence"/>
</dbReference>
<gene>
    <name evidence="2" type="ORF">C435_11365</name>
</gene>
<evidence type="ECO:0000256" key="1">
    <source>
        <dbReference type="SAM" id="MobiDB-lite"/>
    </source>
</evidence>
<feature type="region of interest" description="Disordered" evidence="1">
    <location>
        <begin position="203"/>
        <end position="279"/>
    </location>
</feature>